<accession>A0A3B0RQT7</accession>
<evidence type="ECO:0000313" key="1">
    <source>
        <dbReference type="EMBL" id="VAV95984.1"/>
    </source>
</evidence>
<protein>
    <submittedName>
        <fullName evidence="1">Uncharacterized protein</fullName>
    </submittedName>
</protein>
<proteinExistence type="predicted"/>
<organism evidence="1">
    <name type="scientific">hydrothermal vent metagenome</name>
    <dbReference type="NCBI Taxonomy" id="652676"/>
    <lineage>
        <taxon>unclassified sequences</taxon>
        <taxon>metagenomes</taxon>
        <taxon>ecological metagenomes</taxon>
    </lineage>
</organism>
<gene>
    <name evidence="1" type="ORF">MNBD_ALPHA08-498</name>
</gene>
<reference evidence="1" key="1">
    <citation type="submission" date="2018-06" db="EMBL/GenBank/DDBJ databases">
        <authorList>
            <person name="Zhirakovskaya E."/>
        </authorList>
    </citation>
    <scope>NUCLEOTIDE SEQUENCE</scope>
</reference>
<dbReference type="EMBL" id="UOEC01000131">
    <property type="protein sequence ID" value="VAV95984.1"/>
    <property type="molecule type" value="Genomic_DNA"/>
</dbReference>
<dbReference type="AlphaFoldDB" id="A0A3B0RQT7"/>
<name>A0A3B0RQT7_9ZZZZ</name>
<sequence>MAVVSVQGKTCMKKLKFRFDRRSAAIITQIVKRTAEQQLSGLSPAERGEILENLLVSRNPDGSSLKVHIATKVATTTEFGMRTKPARPWVKKFQRRLGGPVRLALVQLLTPKR</sequence>